<evidence type="ECO:0000313" key="2">
    <source>
        <dbReference type="Proteomes" id="UP001319200"/>
    </source>
</evidence>
<gene>
    <name evidence="1" type="ORF">KK083_15550</name>
</gene>
<keyword evidence="2" id="KW-1185">Reference proteome</keyword>
<sequence>MKSVFCFLICLSVAQLCFGQDPEFSQYYAAPLVLNPAFTGTSSDHRIIANHRNQWPNITNGFVTYALSYDYNLEHLNSGLGVMIMTDKAGTANLKSTTLNFQYAYKVNLNDKWVLSSGLNFGLGYRNIDFSKLVFGDQLMFDADSGVPSDDPVFSNLQSTSYFDFGGGMLAYSRKFWLGFSAWHLNNPNRSLINEEAQIPVKTSMHGGVRIPLYHGVFKKDRVAAIMPSFVYKHQGNFDQFDLGTYFFYEPVVIGAWYRGIPILQNKADNVSQDAVVVILGFQLQKFEVTYSYDVTVSELGPISGGSHEVALKFKLDIATSRAKVKRQKYIPCPTFVKD</sequence>
<dbReference type="Proteomes" id="UP001319200">
    <property type="component" value="Unassembled WGS sequence"/>
</dbReference>
<organism evidence="1 2">
    <name type="scientific">Chryseosolibacter histidini</name>
    <dbReference type="NCBI Taxonomy" id="2782349"/>
    <lineage>
        <taxon>Bacteria</taxon>
        <taxon>Pseudomonadati</taxon>
        <taxon>Bacteroidota</taxon>
        <taxon>Cytophagia</taxon>
        <taxon>Cytophagales</taxon>
        <taxon>Chryseotaleaceae</taxon>
        <taxon>Chryseosolibacter</taxon>
    </lineage>
</organism>
<protein>
    <submittedName>
        <fullName evidence="1">Type IX secretion system membrane protein PorP/SprF</fullName>
    </submittedName>
</protein>
<accession>A0AAP2GPU3</accession>
<evidence type="ECO:0000313" key="1">
    <source>
        <dbReference type="EMBL" id="MBT1698305.1"/>
    </source>
</evidence>
<comment type="caution">
    <text evidence="1">The sequence shown here is derived from an EMBL/GenBank/DDBJ whole genome shotgun (WGS) entry which is preliminary data.</text>
</comment>
<name>A0AAP2GPU3_9BACT</name>
<reference evidence="1 2" key="1">
    <citation type="submission" date="2021-05" db="EMBL/GenBank/DDBJ databases">
        <title>A Polyphasic approach of four new species of the genus Ohtaekwangia: Ohtaekwangia histidinii sp. nov., Ohtaekwangia cretensis sp. nov., Ohtaekwangia indiensis sp. nov., Ohtaekwangia reichenbachii sp. nov. from diverse environment.</title>
        <authorList>
            <person name="Octaviana S."/>
        </authorList>
    </citation>
    <scope>NUCLEOTIDE SEQUENCE [LARGE SCALE GENOMIC DNA]</scope>
    <source>
        <strain evidence="1 2">PWU4</strain>
    </source>
</reference>
<proteinExistence type="predicted"/>
<dbReference type="Pfam" id="PF11751">
    <property type="entry name" value="PorP_SprF"/>
    <property type="match status" value="1"/>
</dbReference>
<dbReference type="AlphaFoldDB" id="A0AAP2GPU3"/>
<dbReference type="NCBIfam" id="TIGR03519">
    <property type="entry name" value="T9SS_PorP_fam"/>
    <property type="match status" value="1"/>
</dbReference>
<dbReference type="InterPro" id="IPR019861">
    <property type="entry name" value="PorP/SprF_Bacteroidetes"/>
</dbReference>
<dbReference type="EMBL" id="JAHESF010000014">
    <property type="protein sequence ID" value="MBT1698305.1"/>
    <property type="molecule type" value="Genomic_DNA"/>
</dbReference>